<dbReference type="GO" id="GO:0046930">
    <property type="term" value="C:pore complex"/>
    <property type="evidence" value="ECO:0007669"/>
    <property type="project" value="UniProtKB-KW"/>
</dbReference>
<dbReference type="RefSeq" id="WP_090685195.1">
    <property type="nucleotide sequence ID" value="NZ_CADERL010000001.1"/>
</dbReference>
<dbReference type="Proteomes" id="UP000199706">
    <property type="component" value="Unassembled WGS sequence"/>
</dbReference>
<keyword evidence="9" id="KW-0472">Membrane</keyword>
<evidence type="ECO:0000256" key="7">
    <source>
        <dbReference type="ARBA" id="ARBA00023065"/>
    </source>
</evidence>
<keyword evidence="5" id="KW-0812">Transmembrane</keyword>
<evidence type="ECO:0000256" key="2">
    <source>
        <dbReference type="ARBA" id="ARBA00011233"/>
    </source>
</evidence>
<evidence type="ECO:0000256" key="4">
    <source>
        <dbReference type="ARBA" id="ARBA00022452"/>
    </source>
</evidence>
<evidence type="ECO:0000259" key="12">
    <source>
        <dbReference type="Pfam" id="PF13609"/>
    </source>
</evidence>
<dbReference type="InterPro" id="IPR023614">
    <property type="entry name" value="Porin_dom_sf"/>
</dbReference>
<dbReference type="InterPro" id="IPR033900">
    <property type="entry name" value="Gram_neg_porin_domain"/>
</dbReference>
<evidence type="ECO:0000256" key="3">
    <source>
        <dbReference type="ARBA" id="ARBA00022448"/>
    </source>
</evidence>
<evidence type="ECO:0000256" key="11">
    <source>
        <dbReference type="SAM" id="SignalP"/>
    </source>
</evidence>
<dbReference type="PANTHER" id="PTHR34501">
    <property type="entry name" value="PROTEIN YDDL-RELATED"/>
    <property type="match status" value="1"/>
</dbReference>
<organism evidence="13 14">
    <name type="scientific">Paraburkholderia phenazinium</name>
    <dbReference type="NCBI Taxonomy" id="60549"/>
    <lineage>
        <taxon>Bacteria</taxon>
        <taxon>Pseudomonadati</taxon>
        <taxon>Pseudomonadota</taxon>
        <taxon>Betaproteobacteria</taxon>
        <taxon>Burkholderiales</taxon>
        <taxon>Burkholderiaceae</taxon>
        <taxon>Paraburkholderia</taxon>
    </lineage>
</organism>
<keyword evidence="4" id="KW-1134">Transmembrane beta strand</keyword>
<evidence type="ECO:0000313" key="13">
    <source>
        <dbReference type="EMBL" id="SDG83884.1"/>
    </source>
</evidence>
<dbReference type="CDD" id="cd00342">
    <property type="entry name" value="gram_neg_porins"/>
    <property type="match status" value="1"/>
</dbReference>
<sequence length="372" mass="39173">MRLISQSICGATLALAAGGAAAADSSVTLYGVADTFVQYLDNGGNHSYSERSGGATGSQFGLKGNEDLGGGLSAQFDVETGFNINNGTLFADTTSLFYRQAWVGLSHSSYGSLTLGRQYEPSFRVVYPTDPYRANEVLSPFSADVLAVDRNTLSTQYDSGRASNSIMYQSPNLGGLQLYGMYAFASTVTQPVPATTGNMLNLGATYTGYGLYAGLAYVYQHPGQETIAGLPGPLSLLGTEHFIGALAYRLGIVNFQFNYSYQRAQDPSAHSLAAVLGTAHSLSTAELGATIQATAVDTIEIAAVQRSVRGAHDNAPGFQIGADHSLSKRTSLYVRAGYIKNNGSATVSWPGVTVSEPGTKQVLATVGMTHRF</sequence>
<gene>
    <name evidence="13" type="ORF">SAMN05216466_105362</name>
</gene>
<dbReference type="EMBL" id="FNCJ01000005">
    <property type="protein sequence ID" value="SDG83884.1"/>
    <property type="molecule type" value="Genomic_DNA"/>
</dbReference>
<keyword evidence="6 11" id="KW-0732">Signal</keyword>
<reference evidence="13 14" key="1">
    <citation type="submission" date="2016-10" db="EMBL/GenBank/DDBJ databases">
        <authorList>
            <person name="de Groot N.N."/>
        </authorList>
    </citation>
    <scope>NUCLEOTIDE SEQUENCE [LARGE SCALE GENOMIC DNA]</scope>
    <source>
        <strain evidence="13 14">LMG 2247</strain>
    </source>
</reference>
<dbReference type="SUPFAM" id="SSF56935">
    <property type="entry name" value="Porins"/>
    <property type="match status" value="1"/>
</dbReference>
<keyword evidence="7" id="KW-0406">Ion transport</keyword>
<evidence type="ECO:0000256" key="10">
    <source>
        <dbReference type="ARBA" id="ARBA00023237"/>
    </source>
</evidence>
<evidence type="ECO:0000256" key="6">
    <source>
        <dbReference type="ARBA" id="ARBA00022729"/>
    </source>
</evidence>
<evidence type="ECO:0000256" key="1">
    <source>
        <dbReference type="ARBA" id="ARBA00004571"/>
    </source>
</evidence>
<dbReference type="GO" id="GO:0006811">
    <property type="term" value="P:monoatomic ion transport"/>
    <property type="evidence" value="ECO:0007669"/>
    <property type="project" value="UniProtKB-KW"/>
</dbReference>
<proteinExistence type="predicted"/>
<dbReference type="GO" id="GO:0009279">
    <property type="term" value="C:cell outer membrane"/>
    <property type="evidence" value="ECO:0007669"/>
    <property type="project" value="UniProtKB-SubCell"/>
</dbReference>
<dbReference type="Pfam" id="PF13609">
    <property type="entry name" value="Porin_4"/>
    <property type="match status" value="1"/>
</dbReference>
<keyword evidence="8" id="KW-0626">Porin</keyword>
<dbReference type="AlphaFoldDB" id="A0A1G7XIC3"/>
<dbReference type="Gene3D" id="2.40.160.10">
    <property type="entry name" value="Porin"/>
    <property type="match status" value="1"/>
</dbReference>
<dbReference type="PANTHER" id="PTHR34501:SF9">
    <property type="entry name" value="MAJOR OUTER MEMBRANE PROTEIN P.IA"/>
    <property type="match status" value="1"/>
</dbReference>
<evidence type="ECO:0000256" key="9">
    <source>
        <dbReference type="ARBA" id="ARBA00023136"/>
    </source>
</evidence>
<dbReference type="InterPro" id="IPR050298">
    <property type="entry name" value="Gram-neg_bact_OMP"/>
</dbReference>
<accession>A0A1G7XIC3</accession>
<dbReference type="InterPro" id="IPR002299">
    <property type="entry name" value="Porin_Neis"/>
</dbReference>
<dbReference type="OrthoDB" id="8982743at2"/>
<feature type="domain" description="Porin" evidence="12">
    <location>
        <begin position="11"/>
        <end position="343"/>
    </location>
</feature>
<comment type="subcellular location">
    <subcellularLocation>
        <location evidence="1">Cell outer membrane</location>
        <topology evidence="1">Multi-pass membrane protein</topology>
    </subcellularLocation>
</comment>
<protein>
    <submittedName>
        <fullName evidence="13">Outer membrane protein (Porin)</fullName>
    </submittedName>
</protein>
<comment type="subunit">
    <text evidence="2">Homotrimer.</text>
</comment>
<evidence type="ECO:0000256" key="8">
    <source>
        <dbReference type="ARBA" id="ARBA00023114"/>
    </source>
</evidence>
<name>A0A1G7XIC3_9BURK</name>
<feature type="signal peptide" evidence="11">
    <location>
        <begin position="1"/>
        <end position="22"/>
    </location>
</feature>
<evidence type="ECO:0000256" key="5">
    <source>
        <dbReference type="ARBA" id="ARBA00022692"/>
    </source>
</evidence>
<evidence type="ECO:0000313" key="14">
    <source>
        <dbReference type="Proteomes" id="UP000199706"/>
    </source>
</evidence>
<feature type="chain" id="PRO_5011540478" evidence="11">
    <location>
        <begin position="23"/>
        <end position="372"/>
    </location>
</feature>
<keyword evidence="10" id="KW-0998">Cell outer membrane</keyword>
<keyword evidence="3" id="KW-0813">Transport</keyword>
<dbReference type="GO" id="GO:0015288">
    <property type="term" value="F:porin activity"/>
    <property type="evidence" value="ECO:0007669"/>
    <property type="project" value="UniProtKB-KW"/>
</dbReference>
<dbReference type="PRINTS" id="PR00184">
    <property type="entry name" value="NEISSPPORIN"/>
</dbReference>